<dbReference type="SUPFAM" id="SSF110857">
    <property type="entry name" value="Gamma-glutamyl cyclotransferase-like"/>
    <property type="match status" value="1"/>
</dbReference>
<evidence type="ECO:0000313" key="6">
    <source>
        <dbReference type="Proteomes" id="UP001296776"/>
    </source>
</evidence>
<dbReference type="Proteomes" id="UP001296776">
    <property type="component" value="Unassembled WGS sequence"/>
</dbReference>
<dbReference type="GO" id="GO:0003839">
    <property type="term" value="F:gamma-glutamylcyclotransferase activity"/>
    <property type="evidence" value="ECO:0007669"/>
    <property type="project" value="InterPro"/>
</dbReference>
<evidence type="ECO:0000259" key="4">
    <source>
        <dbReference type="Pfam" id="PF06094"/>
    </source>
</evidence>
<organism evidence="5 6">
    <name type="scientific">Halochromatium glycolicum</name>
    <dbReference type="NCBI Taxonomy" id="85075"/>
    <lineage>
        <taxon>Bacteria</taxon>
        <taxon>Pseudomonadati</taxon>
        <taxon>Pseudomonadota</taxon>
        <taxon>Gammaproteobacteria</taxon>
        <taxon>Chromatiales</taxon>
        <taxon>Chromatiaceae</taxon>
        <taxon>Halochromatium</taxon>
    </lineage>
</organism>
<feature type="binding site" evidence="3">
    <location>
        <begin position="9"/>
        <end position="14"/>
    </location>
    <ligand>
        <name>substrate</name>
    </ligand>
</feature>
<dbReference type="InterPro" id="IPR017939">
    <property type="entry name" value="G-Glutamylcylcotransferase"/>
</dbReference>
<gene>
    <name evidence="5" type="ORF">CKO40_19065</name>
</gene>
<keyword evidence="1" id="KW-0456">Lyase</keyword>
<reference evidence="5" key="1">
    <citation type="submission" date="2017-08" db="EMBL/GenBank/DDBJ databases">
        <authorList>
            <person name="Imhoff J.F."/>
            <person name="Rahn T."/>
            <person name="Kuenzel S."/>
            <person name="Neulinger S.C."/>
        </authorList>
    </citation>
    <scope>NUCLEOTIDE SEQUENCE</scope>
    <source>
        <strain evidence="5">DSM 11080</strain>
    </source>
</reference>
<dbReference type="PANTHER" id="PTHR12935:SF0">
    <property type="entry name" value="GAMMA-GLUTAMYLCYCLOTRANSFERASE"/>
    <property type="match status" value="1"/>
</dbReference>
<dbReference type="Pfam" id="PF06094">
    <property type="entry name" value="GGACT"/>
    <property type="match status" value="1"/>
</dbReference>
<dbReference type="Gene3D" id="3.10.490.10">
    <property type="entry name" value="Gamma-glutamyl cyclotransferase-like"/>
    <property type="match status" value="1"/>
</dbReference>
<feature type="active site" description="Proton acceptor" evidence="2">
    <location>
        <position position="84"/>
    </location>
</feature>
<evidence type="ECO:0000256" key="1">
    <source>
        <dbReference type="ARBA" id="ARBA00023239"/>
    </source>
</evidence>
<dbReference type="RefSeq" id="WP_200348041.1">
    <property type="nucleotide sequence ID" value="NZ_NRSJ01000045.1"/>
</dbReference>
<reference evidence="5" key="2">
    <citation type="journal article" date="2020" name="Microorganisms">
        <title>Osmotic Adaptation and Compatible Solute Biosynthesis of Phototrophic Bacteria as Revealed from Genome Analyses.</title>
        <authorList>
            <person name="Imhoff J.F."/>
            <person name="Rahn T."/>
            <person name="Kunzel S."/>
            <person name="Keller A."/>
            <person name="Neulinger S.C."/>
        </authorList>
    </citation>
    <scope>NUCLEOTIDE SEQUENCE</scope>
    <source>
        <strain evidence="5">DSM 11080</strain>
    </source>
</reference>
<protein>
    <recommendedName>
        <fullName evidence="4">Gamma-glutamylcyclotransferase AIG2-like domain-containing protein</fullName>
    </recommendedName>
</protein>
<evidence type="ECO:0000256" key="3">
    <source>
        <dbReference type="PIRSR" id="PIRSR617939-2"/>
    </source>
</evidence>
<accession>A0AAJ0U7E4</accession>
<dbReference type="CDD" id="cd06661">
    <property type="entry name" value="GGCT_like"/>
    <property type="match status" value="1"/>
</dbReference>
<comment type="caution">
    <text evidence="5">The sequence shown here is derived from an EMBL/GenBank/DDBJ whole genome shotgun (WGS) entry which is preliminary data.</text>
</comment>
<name>A0AAJ0U7E4_9GAMM</name>
<dbReference type="AlphaFoldDB" id="A0AAJ0U7E4"/>
<dbReference type="InterPro" id="IPR036568">
    <property type="entry name" value="GGCT-like_sf"/>
</dbReference>
<feature type="domain" description="Gamma-glutamylcyclotransferase AIG2-like" evidence="4">
    <location>
        <begin position="11"/>
        <end position="109"/>
    </location>
</feature>
<dbReference type="EMBL" id="NRSJ01000045">
    <property type="protein sequence ID" value="MBK1706588.1"/>
    <property type="molecule type" value="Genomic_DNA"/>
</dbReference>
<evidence type="ECO:0000313" key="5">
    <source>
        <dbReference type="EMBL" id="MBK1706588.1"/>
    </source>
</evidence>
<dbReference type="InterPro" id="IPR013024">
    <property type="entry name" value="GGCT-like"/>
</dbReference>
<dbReference type="InterPro" id="IPR009288">
    <property type="entry name" value="AIG2-like_dom"/>
</dbReference>
<feature type="binding site" evidence="3">
    <location>
        <position position="124"/>
    </location>
    <ligand>
        <name>substrate</name>
    </ligand>
</feature>
<evidence type="ECO:0000256" key="2">
    <source>
        <dbReference type="PIRSR" id="PIRSR617939-1"/>
    </source>
</evidence>
<dbReference type="PANTHER" id="PTHR12935">
    <property type="entry name" value="GAMMA-GLUTAMYLCYCLOTRANSFERASE"/>
    <property type="match status" value="1"/>
</dbReference>
<proteinExistence type="predicted"/>
<sequence>MNREATVHYLAFGSNMLSTRLQARTDSAQVLGTTELRGWRLAFHKRGADASGKGDIVPATASDRVFGVVYRLAEAQLPTLDRFEGPGYRRTEIEVDLDGTATRCLTYRAIEDAIDAMLKPYDWYHELILAGLLEHGADAAYLEHVRCQPCASDPLRMRPSRRRALAALRTFIARNPGLAAGLQTR</sequence>
<keyword evidence="6" id="KW-1185">Reference proteome</keyword>